<dbReference type="GO" id="GO:0005829">
    <property type="term" value="C:cytosol"/>
    <property type="evidence" value="ECO:0007669"/>
    <property type="project" value="TreeGrafter"/>
</dbReference>
<dbReference type="GO" id="GO:0006355">
    <property type="term" value="P:regulation of DNA-templated transcription"/>
    <property type="evidence" value="ECO:0007669"/>
    <property type="project" value="UniProtKB-ARBA"/>
</dbReference>
<feature type="domain" description="HTH asnC-type" evidence="5">
    <location>
        <begin position="7"/>
        <end position="68"/>
    </location>
</feature>
<accession>A0A1N7IYV5</accession>
<evidence type="ECO:0000256" key="3">
    <source>
        <dbReference type="ARBA" id="ARBA00023159"/>
    </source>
</evidence>
<dbReference type="SUPFAM" id="SSF46785">
    <property type="entry name" value="Winged helix' DNA-binding domain"/>
    <property type="match status" value="1"/>
</dbReference>
<dbReference type="FunFam" id="1.10.10.10:FF:000015">
    <property type="entry name" value="Leucine-responsive transcriptional regulator Lrp"/>
    <property type="match status" value="1"/>
</dbReference>
<keyword evidence="7" id="KW-1185">Reference proteome</keyword>
<dbReference type="CDD" id="cd00090">
    <property type="entry name" value="HTH_ARSR"/>
    <property type="match status" value="1"/>
</dbReference>
<evidence type="ECO:0000256" key="4">
    <source>
        <dbReference type="ARBA" id="ARBA00023163"/>
    </source>
</evidence>
<dbReference type="InterPro" id="IPR019888">
    <property type="entry name" value="Tscrpt_reg_AsnC-like"/>
</dbReference>
<keyword evidence="2" id="KW-0238">DNA-binding</keyword>
<proteinExistence type="predicted"/>
<name>A0A1N7IYV5_9PROT</name>
<dbReference type="SMART" id="SM00344">
    <property type="entry name" value="HTH_ASNC"/>
    <property type="match status" value="1"/>
</dbReference>
<sequence length="162" mass="18386">MPDSRRIDAIDLKILDELQRDGRISNAELSRRVNLSPTPCLERMRRLEREGYILGYTAVLDPHKLGRSLSCFIEVGLDRTTPEIFDQFHEAVSQRPEVQECHMVAGGFDYVLKVRLPDMASYRTFLGDVLVSLPGVKETHTYVVMEEILSRATIPLNAIVGE</sequence>
<evidence type="ECO:0000259" key="5">
    <source>
        <dbReference type="PROSITE" id="PS50956"/>
    </source>
</evidence>
<organism evidence="6 7">
    <name type="scientific">Insolitispirillum peregrinum</name>
    <dbReference type="NCBI Taxonomy" id="80876"/>
    <lineage>
        <taxon>Bacteria</taxon>
        <taxon>Pseudomonadati</taxon>
        <taxon>Pseudomonadota</taxon>
        <taxon>Alphaproteobacteria</taxon>
        <taxon>Rhodospirillales</taxon>
        <taxon>Novispirillaceae</taxon>
        <taxon>Insolitispirillum</taxon>
    </lineage>
</organism>
<keyword evidence="3" id="KW-0010">Activator</keyword>
<dbReference type="PANTHER" id="PTHR30154:SF0">
    <property type="entry name" value="LEUCINE-RESPONSIVE REGULATORY PROTEIN"/>
    <property type="match status" value="1"/>
</dbReference>
<dbReference type="InterPro" id="IPR036388">
    <property type="entry name" value="WH-like_DNA-bd_sf"/>
</dbReference>
<dbReference type="Proteomes" id="UP000185678">
    <property type="component" value="Unassembled WGS sequence"/>
</dbReference>
<dbReference type="STRING" id="80876.SAMN05421779_101783"/>
<evidence type="ECO:0000313" key="7">
    <source>
        <dbReference type="Proteomes" id="UP000185678"/>
    </source>
</evidence>
<keyword evidence="1" id="KW-0805">Transcription regulation</keyword>
<dbReference type="GO" id="GO:0043565">
    <property type="term" value="F:sequence-specific DNA binding"/>
    <property type="evidence" value="ECO:0007669"/>
    <property type="project" value="InterPro"/>
</dbReference>
<dbReference type="AlphaFoldDB" id="A0A1N7IYV5"/>
<dbReference type="Gene3D" id="1.10.10.10">
    <property type="entry name" value="Winged helix-like DNA-binding domain superfamily/Winged helix DNA-binding domain"/>
    <property type="match status" value="1"/>
</dbReference>
<dbReference type="SUPFAM" id="SSF54909">
    <property type="entry name" value="Dimeric alpha+beta barrel"/>
    <property type="match status" value="1"/>
</dbReference>
<evidence type="ECO:0000256" key="1">
    <source>
        <dbReference type="ARBA" id="ARBA00023015"/>
    </source>
</evidence>
<dbReference type="InterPro" id="IPR036390">
    <property type="entry name" value="WH_DNA-bd_sf"/>
</dbReference>
<evidence type="ECO:0000313" key="6">
    <source>
        <dbReference type="EMBL" id="SIS42285.1"/>
    </source>
</evidence>
<dbReference type="GO" id="GO:0043200">
    <property type="term" value="P:response to amino acid"/>
    <property type="evidence" value="ECO:0007669"/>
    <property type="project" value="TreeGrafter"/>
</dbReference>
<dbReference type="InterPro" id="IPR011008">
    <property type="entry name" value="Dimeric_a/b-barrel"/>
</dbReference>
<dbReference type="PANTHER" id="PTHR30154">
    <property type="entry name" value="LEUCINE-RESPONSIVE REGULATORY PROTEIN"/>
    <property type="match status" value="1"/>
</dbReference>
<keyword evidence="4" id="KW-0804">Transcription</keyword>
<dbReference type="Gene3D" id="3.30.70.920">
    <property type="match status" value="1"/>
</dbReference>
<dbReference type="RefSeq" id="WP_175616969.1">
    <property type="nucleotide sequence ID" value="NZ_FTOA01000001.1"/>
</dbReference>
<dbReference type="PRINTS" id="PR00033">
    <property type="entry name" value="HTHASNC"/>
</dbReference>
<gene>
    <name evidence="6" type="ORF">SAMN05421779_101783</name>
</gene>
<dbReference type="PROSITE" id="PS50956">
    <property type="entry name" value="HTH_ASNC_2"/>
    <property type="match status" value="1"/>
</dbReference>
<dbReference type="Pfam" id="PF01037">
    <property type="entry name" value="AsnC_trans_reg"/>
    <property type="match status" value="1"/>
</dbReference>
<dbReference type="EMBL" id="FTOA01000001">
    <property type="protein sequence ID" value="SIS42285.1"/>
    <property type="molecule type" value="Genomic_DNA"/>
</dbReference>
<protein>
    <submittedName>
        <fullName evidence="6">Transcriptional regulator, AsnC family</fullName>
    </submittedName>
</protein>
<evidence type="ECO:0000256" key="2">
    <source>
        <dbReference type="ARBA" id="ARBA00023125"/>
    </source>
</evidence>
<reference evidence="6 7" key="1">
    <citation type="submission" date="2017-01" db="EMBL/GenBank/DDBJ databases">
        <authorList>
            <person name="Mah S.A."/>
            <person name="Swanson W.J."/>
            <person name="Moy G.W."/>
            <person name="Vacquier V.D."/>
        </authorList>
    </citation>
    <scope>NUCLEOTIDE SEQUENCE [LARGE SCALE GENOMIC DNA]</scope>
    <source>
        <strain evidence="6 7">DSM 11589</strain>
    </source>
</reference>
<dbReference type="InterPro" id="IPR000485">
    <property type="entry name" value="AsnC-type_HTH_dom"/>
</dbReference>
<dbReference type="InterPro" id="IPR019887">
    <property type="entry name" value="Tscrpt_reg_AsnC/Lrp_C"/>
</dbReference>
<dbReference type="Pfam" id="PF13412">
    <property type="entry name" value="HTH_24"/>
    <property type="match status" value="1"/>
</dbReference>
<dbReference type="InterPro" id="IPR011991">
    <property type="entry name" value="ArsR-like_HTH"/>
</dbReference>